<dbReference type="KEGG" id="caa:Caka_1023"/>
<dbReference type="EMBL" id="CP001998">
    <property type="protein sequence ID" value="ADE54045.1"/>
    <property type="molecule type" value="Genomic_DNA"/>
</dbReference>
<evidence type="ECO:0000313" key="1">
    <source>
        <dbReference type="EMBL" id="ADE54045.1"/>
    </source>
</evidence>
<organism evidence="1 2">
    <name type="scientific">Coraliomargarita akajimensis (strain DSM 45221 / IAM 15411 / JCM 23193 / KCTC 12865 / 04OKA010-24)</name>
    <dbReference type="NCBI Taxonomy" id="583355"/>
    <lineage>
        <taxon>Bacteria</taxon>
        <taxon>Pseudomonadati</taxon>
        <taxon>Verrucomicrobiota</taxon>
        <taxon>Opitutia</taxon>
        <taxon>Puniceicoccales</taxon>
        <taxon>Coraliomargaritaceae</taxon>
        <taxon>Coraliomargarita</taxon>
    </lineage>
</organism>
<dbReference type="Proteomes" id="UP000000925">
    <property type="component" value="Chromosome"/>
</dbReference>
<dbReference type="AlphaFoldDB" id="D5EHK4"/>
<evidence type="ECO:0000313" key="2">
    <source>
        <dbReference type="Proteomes" id="UP000000925"/>
    </source>
</evidence>
<proteinExistence type="predicted"/>
<accession>D5EHK4</accession>
<dbReference type="HOGENOM" id="CLU_1882226_0_0_0"/>
<name>D5EHK4_CORAD</name>
<protein>
    <submittedName>
        <fullName evidence="1">Uncharacterized protein</fullName>
    </submittedName>
</protein>
<reference evidence="1 2" key="1">
    <citation type="journal article" date="2010" name="Stand. Genomic Sci.">
        <title>Complete genome sequence of Coraliomargarita akajimensis type strain (04OKA010-24).</title>
        <authorList>
            <person name="Mavromatis K."/>
            <person name="Abt B."/>
            <person name="Brambilla E."/>
            <person name="Lapidus A."/>
            <person name="Copeland A."/>
            <person name="Deshpande S."/>
            <person name="Nolan M."/>
            <person name="Lucas S."/>
            <person name="Tice H."/>
            <person name="Cheng J.F."/>
            <person name="Han C."/>
            <person name="Detter J.C."/>
            <person name="Woyke T."/>
            <person name="Goodwin L."/>
            <person name="Pitluck S."/>
            <person name="Held B."/>
            <person name="Brettin T."/>
            <person name="Tapia R."/>
            <person name="Ivanova N."/>
            <person name="Mikhailova N."/>
            <person name="Pati A."/>
            <person name="Liolios K."/>
            <person name="Chen A."/>
            <person name="Palaniappan K."/>
            <person name="Land M."/>
            <person name="Hauser L."/>
            <person name="Chang Y.J."/>
            <person name="Jeffries C.D."/>
            <person name="Rohde M."/>
            <person name="Goker M."/>
            <person name="Bristow J."/>
            <person name="Eisen J.A."/>
            <person name="Markowitz V."/>
            <person name="Hugenholtz P."/>
            <person name="Klenk H.P."/>
            <person name="Kyrpides N.C."/>
        </authorList>
    </citation>
    <scope>NUCLEOTIDE SEQUENCE [LARGE SCALE GENOMIC DNA]</scope>
    <source>
        <strain evidence="2">DSM 45221 / IAM 15411 / JCM 23193 / KCTC 12865</strain>
    </source>
</reference>
<gene>
    <name evidence="1" type="ordered locus">Caka_1023</name>
</gene>
<keyword evidence="2" id="KW-1185">Reference proteome</keyword>
<sequence>MVAMRVVQASIDDIVDVIAVLYRLVPAVWAVDVAIGMCGMVAATARVACVDGEDMFLDSSVCVLVVQVPVVKIVDVVTVLDSRMAAAFSMLMVVVVTMRCAHECSVSLDYLPVNFGEQMLGGCLVLSTNCGDGAV</sequence>